<evidence type="ECO:0000313" key="5">
    <source>
        <dbReference type="EMBL" id="PSS10827.1"/>
    </source>
</evidence>
<dbReference type="GO" id="GO:0005665">
    <property type="term" value="C:RNA polymerase II, core complex"/>
    <property type="evidence" value="ECO:0007669"/>
    <property type="project" value="UniProtKB-UniRule"/>
</dbReference>
<dbReference type="SUPFAM" id="SSF50249">
    <property type="entry name" value="Nucleic acid-binding proteins"/>
    <property type="match status" value="1"/>
</dbReference>
<evidence type="ECO:0000256" key="4">
    <source>
        <dbReference type="PIRNR" id="PIRNR000779"/>
    </source>
</evidence>
<dbReference type="RefSeq" id="XP_024718006.1">
    <property type="nucleotide sequence ID" value="XM_024862988.1"/>
</dbReference>
<dbReference type="AlphaFoldDB" id="A0A2T3ATL5"/>
<dbReference type="GO" id="GO:0005666">
    <property type="term" value="C:RNA polymerase III complex"/>
    <property type="evidence" value="ECO:0007669"/>
    <property type="project" value="TreeGrafter"/>
</dbReference>
<evidence type="ECO:0000256" key="2">
    <source>
        <dbReference type="ARBA" id="ARBA00008912"/>
    </source>
</evidence>
<dbReference type="EMBL" id="KZ679016">
    <property type="protein sequence ID" value="PSS10827.1"/>
    <property type="molecule type" value="Genomic_DNA"/>
</dbReference>
<protein>
    <recommendedName>
        <fullName evidence="4">DNA-directed RNA polymerases I, II, and III subunit RPABC3</fullName>
    </recommendedName>
</protein>
<dbReference type="GeneID" id="36571069"/>
<dbReference type="GO" id="GO:0006351">
    <property type="term" value="P:DNA-templated transcription"/>
    <property type="evidence" value="ECO:0007669"/>
    <property type="project" value="UniProtKB-UniRule"/>
</dbReference>
<reference evidence="5 6" key="1">
    <citation type="journal article" date="2018" name="New Phytol.">
        <title>Comparative genomics and transcriptomics depict ericoid mycorrhizal fungi as versatile saprotrophs and plant mutualists.</title>
        <authorList>
            <person name="Martino E."/>
            <person name="Morin E."/>
            <person name="Grelet G.A."/>
            <person name="Kuo A."/>
            <person name="Kohler A."/>
            <person name="Daghino S."/>
            <person name="Barry K.W."/>
            <person name="Cichocki N."/>
            <person name="Clum A."/>
            <person name="Dockter R.B."/>
            <person name="Hainaut M."/>
            <person name="Kuo R.C."/>
            <person name="LaButti K."/>
            <person name="Lindahl B.D."/>
            <person name="Lindquist E.A."/>
            <person name="Lipzen A."/>
            <person name="Khouja H.R."/>
            <person name="Magnuson J."/>
            <person name="Murat C."/>
            <person name="Ohm R.A."/>
            <person name="Singer S.W."/>
            <person name="Spatafora J.W."/>
            <person name="Wang M."/>
            <person name="Veneault-Fourrey C."/>
            <person name="Henrissat B."/>
            <person name="Grigoriev I.V."/>
            <person name="Martin F.M."/>
            <person name="Perotto S."/>
        </authorList>
    </citation>
    <scope>NUCLEOTIDE SEQUENCE [LARGE SCALE GENOMIC DNA]</scope>
    <source>
        <strain evidence="5 6">ATCC 22711</strain>
    </source>
</reference>
<dbReference type="SMART" id="SM00658">
    <property type="entry name" value="RPOL8c"/>
    <property type="match status" value="1"/>
</dbReference>
<organism evidence="5 6">
    <name type="scientific">Amorphotheca resinae ATCC 22711</name>
    <dbReference type="NCBI Taxonomy" id="857342"/>
    <lineage>
        <taxon>Eukaryota</taxon>
        <taxon>Fungi</taxon>
        <taxon>Dikarya</taxon>
        <taxon>Ascomycota</taxon>
        <taxon>Pezizomycotina</taxon>
        <taxon>Leotiomycetes</taxon>
        <taxon>Helotiales</taxon>
        <taxon>Amorphothecaceae</taxon>
        <taxon>Amorphotheca</taxon>
    </lineage>
</organism>
<evidence type="ECO:0000256" key="1">
    <source>
        <dbReference type="ARBA" id="ARBA00004123"/>
    </source>
</evidence>
<dbReference type="Gene3D" id="2.40.50.140">
    <property type="entry name" value="Nucleic acid-binding proteins"/>
    <property type="match status" value="1"/>
</dbReference>
<accession>A0A2T3ATL5</accession>
<dbReference type="InterPro" id="IPR005570">
    <property type="entry name" value="RPABC3"/>
</dbReference>
<evidence type="ECO:0000313" key="6">
    <source>
        <dbReference type="Proteomes" id="UP000241818"/>
    </source>
</evidence>
<proteinExistence type="inferred from homology"/>
<dbReference type="FunCoup" id="A0A2T3ATL5">
    <property type="interactions" value="785"/>
</dbReference>
<dbReference type="OrthoDB" id="20018at2759"/>
<dbReference type="PANTHER" id="PTHR10917">
    <property type="entry name" value="DNA-DIRECTED RNA POLYMERASES I, II, AND III SUBUNIT RPABC3"/>
    <property type="match status" value="1"/>
</dbReference>
<evidence type="ECO:0000256" key="3">
    <source>
        <dbReference type="ARBA" id="ARBA00023242"/>
    </source>
</evidence>
<dbReference type="Pfam" id="PF03870">
    <property type="entry name" value="RNA_pol_Rpb8"/>
    <property type="match status" value="1"/>
</dbReference>
<dbReference type="Proteomes" id="UP000241818">
    <property type="component" value="Unassembled WGS sequence"/>
</dbReference>
<keyword evidence="3 4" id="KW-0539">Nucleus</keyword>
<comment type="similarity">
    <text evidence="2 4">Belongs to the eukaryotic RPB8 RNA polymerase subunit family.</text>
</comment>
<comment type="function">
    <text evidence="4">DNA-dependent RNA polymerase catalyzes the transcription of DNA into RNA using the four ribonucleoside triphosphates as substrates. Common component of RNA polymerases I, II and III which synthesize ribosomal RNA precursors, mRNA precursors and many functional non-coding RNAs, and small RNAs, such as 5S rRNA and tRNAs, respectively.</text>
</comment>
<dbReference type="InterPro" id="IPR012340">
    <property type="entry name" value="NA-bd_OB-fold"/>
</dbReference>
<dbReference type="InParanoid" id="A0A2T3ATL5"/>
<dbReference type="FunFam" id="2.40.50.140:FF:000191">
    <property type="entry name" value="DNA-directed RNA polymerases I, II, and III subunit RPABC3"/>
    <property type="match status" value="1"/>
</dbReference>
<name>A0A2T3ATL5_AMORE</name>
<gene>
    <name evidence="5" type="ORF">M430DRAFT_146076</name>
</gene>
<dbReference type="GO" id="GO:0005736">
    <property type="term" value="C:RNA polymerase I complex"/>
    <property type="evidence" value="ECO:0007669"/>
    <property type="project" value="TreeGrafter"/>
</dbReference>
<dbReference type="STRING" id="857342.A0A2T3ATL5"/>
<dbReference type="PANTHER" id="PTHR10917:SF0">
    <property type="entry name" value="DNA-DIRECTED RNA POLYMERASES I, II, AND III SUBUNIT RPABC3"/>
    <property type="match status" value="1"/>
</dbReference>
<keyword evidence="6" id="KW-1185">Reference proteome</keyword>
<sequence>MAAAGDSTLFDENFTITTFDQSKYDRVARIGATSSDSQTVMTLDINTDLYPLSVGESIHMVLASSLALDGSKDDNKGWRDVGRAGHGGEATLADMFDYVCHGKLYKFEDGDESGQTIKAYVSFGGLLLALEGPYKKLTPLRVDYLYMLIKK</sequence>
<dbReference type="PIRSF" id="PIRSF000779">
    <property type="entry name" value="RNA_pol_Rpb8"/>
    <property type="match status" value="1"/>
</dbReference>
<comment type="subcellular location">
    <subcellularLocation>
        <location evidence="1">Nucleus</location>
    </subcellularLocation>
</comment>
<dbReference type="GO" id="GO:0003899">
    <property type="term" value="F:DNA-directed RNA polymerase activity"/>
    <property type="evidence" value="ECO:0007669"/>
    <property type="project" value="UniProtKB-UniRule"/>
</dbReference>